<dbReference type="InterPro" id="IPR005341">
    <property type="entry name" value="Tim16"/>
</dbReference>
<keyword evidence="3" id="KW-0496">Mitochondrion</keyword>
<keyword evidence="2" id="KW-0999">Mitochondrion inner membrane</keyword>
<dbReference type="GO" id="GO:0030150">
    <property type="term" value="P:protein import into mitochondrial matrix"/>
    <property type="evidence" value="ECO:0007669"/>
    <property type="project" value="InterPro"/>
</dbReference>
<comment type="caution">
    <text evidence="5">The sequence shown here is derived from an EMBL/GenBank/DDBJ whole genome shotgun (WGS) entry which is preliminary data.</text>
</comment>
<sequence length="178" mass="19472">VGLEDGFGVWDSVGKEEGDVRIEAAKILANLIIMGSGIMARAVVQAYRQALANAAKSGVAQETVQNAVRRGSKTMTEQEAGRFLASLRSPRGKRLLRSTIIYLKIMLRMGASTSNRKFTGLKSVWNLYINPKIKVLLVEKKPGEVCIAKNICRSCNFKQSRVGSMLKLIELAADTLMA</sequence>
<keyword evidence="4" id="KW-0472">Membrane</keyword>
<evidence type="ECO:0000256" key="4">
    <source>
        <dbReference type="ARBA" id="ARBA00023136"/>
    </source>
</evidence>
<dbReference type="PANTHER" id="PTHR12388">
    <property type="entry name" value="MITOCHONDRIA ASSOCIATED GRANULOCYTE MACROPHAGE CSF SIGNALING MOLECULE"/>
    <property type="match status" value="1"/>
</dbReference>
<protein>
    <submittedName>
        <fullName evidence="5">Uncharacterized protein</fullName>
    </submittedName>
</protein>
<dbReference type="OrthoDB" id="10262892at2759"/>
<proteinExistence type="predicted"/>
<name>A0A6A4L4B8_9ERIC</name>
<feature type="non-terminal residue" evidence="5">
    <location>
        <position position="1"/>
    </location>
</feature>
<evidence type="ECO:0000256" key="2">
    <source>
        <dbReference type="ARBA" id="ARBA00022792"/>
    </source>
</evidence>
<evidence type="ECO:0000313" key="5">
    <source>
        <dbReference type="EMBL" id="KAE9450581.1"/>
    </source>
</evidence>
<evidence type="ECO:0000256" key="3">
    <source>
        <dbReference type="ARBA" id="ARBA00023128"/>
    </source>
</evidence>
<evidence type="ECO:0000313" key="6">
    <source>
        <dbReference type="Proteomes" id="UP000428333"/>
    </source>
</evidence>
<dbReference type="PANTHER" id="PTHR12388:SF0">
    <property type="entry name" value="MITOCHONDRIAL IMPORT INNER MEMBRANE TRANSLOCASE SUBUNIT TIM16"/>
    <property type="match status" value="1"/>
</dbReference>
<dbReference type="AlphaFoldDB" id="A0A6A4L4B8"/>
<comment type="subcellular location">
    <subcellularLocation>
        <location evidence="1">Mitochondrion inner membrane</location>
    </subcellularLocation>
</comment>
<reference evidence="5 6" key="1">
    <citation type="journal article" date="2019" name="Genome Biol. Evol.">
        <title>The Rhododendron genome and chromosomal organization provide insight into shared whole-genome duplications across the heath family (Ericaceae).</title>
        <authorList>
            <person name="Soza V.L."/>
            <person name="Lindsley D."/>
            <person name="Waalkes A."/>
            <person name="Ramage E."/>
            <person name="Patwardhan R.P."/>
            <person name="Burton J.N."/>
            <person name="Adey A."/>
            <person name="Kumar A."/>
            <person name="Qiu R."/>
            <person name="Shendure J."/>
            <person name="Hall B."/>
        </authorList>
    </citation>
    <scope>NUCLEOTIDE SEQUENCE [LARGE SCALE GENOMIC DNA]</scope>
    <source>
        <strain evidence="5">RSF 1966-606</strain>
    </source>
</reference>
<evidence type="ECO:0000256" key="1">
    <source>
        <dbReference type="ARBA" id="ARBA00004273"/>
    </source>
</evidence>
<dbReference type="EMBL" id="QEFC01002791">
    <property type="protein sequence ID" value="KAE9450581.1"/>
    <property type="molecule type" value="Genomic_DNA"/>
</dbReference>
<gene>
    <name evidence="5" type="ORF">C3L33_17520</name>
</gene>
<dbReference type="Proteomes" id="UP000428333">
    <property type="component" value="Linkage Group LG10"/>
</dbReference>
<keyword evidence="6" id="KW-1185">Reference proteome</keyword>
<dbReference type="GO" id="GO:0005744">
    <property type="term" value="C:TIM23 mitochondrial import inner membrane translocase complex"/>
    <property type="evidence" value="ECO:0007669"/>
    <property type="project" value="InterPro"/>
</dbReference>
<accession>A0A6A4L4B8</accession>
<organism evidence="5 6">
    <name type="scientific">Rhododendron williamsianum</name>
    <dbReference type="NCBI Taxonomy" id="262921"/>
    <lineage>
        <taxon>Eukaryota</taxon>
        <taxon>Viridiplantae</taxon>
        <taxon>Streptophyta</taxon>
        <taxon>Embryophyta</taxon>
        <taxon>Tracheophyta</taxon>
        <taxon>Spermatophyta</taxon>
        <taxon>Magnoliopsida</taxon>
        <taxon>eudicotyledons</taxon>
        <taxon>Gunneridae</taxon>
        <taxon>Pentapetalae</taxon>
        <taxon>asterids</taxon>
        <taxon>Ericales</taxon>
        <taxon>Ericaceae</taxon>
        <taxon>Ericoideae</taxon>
        <taxon>Rhodoreae</taxon>
        <taxon>Rhododendron</taxon>
    </lineage>
</organism>